<dbReference type="AlphaFoldDB" id="A0A5J5AI92"/>
<dbReference type="EMBL" id="CM018044">
    <property type="protein sequence ID" value="KAA8529929.1"/>
    <property type="molecule type" value="Genomic_DNA"/>
</dbReference>
<dbReference type="Proteomes" id="UP000325577">
    <property type="component" value="Linkage Group LG20"/>
</dbReference>
<evidence type="ECO:0000313" key="2">
    <source>
        <dbReference type="EMBL" id="KAA8529929.1"/>
    </source>
</evidence>
<feature type="compositionally biased region" description="Acidic residues" evidence="1">
    <location>
        <begin position="20"/>
        <end position="51"/>
    </location>
</feature>
<feature type="region of interest" description="Disordered" evidence="1">
    <location>
        <begin position="1"/>
        <end position="60"/>
    </location>
</feature>
<feature type="compositionally biased region" description="Basic and acidic residues" evidence="1">
    <location>
        <begin position="1"/>
        <end position="19"/>
    </location>
</feature>
<dbReference type="OrthoDB" id="1733171at2759"/>
<keyword evidence="3" id="KW-1185">Reference proteome</keyword>
<name>A0A5J5AI92_9ASTE</name>
<reference evidence="2 3" key="1">
    <citation type="submission" date="2019-09" db="EMBL/GenBank/DDBJ databases">
        <title>A chromosome-level genome assembly of the Chinese tupelo Nyssa sinensis.</title>
        <authorList>
            <person name="Yang X."/>
            <person name="Kang M."/>
            <person name="Yang Y."/>
            <person name="Xiong H."/>
            <person name="Wang M."/>
            <person name="Zhang Z."/>
            <person name="Wang Z."/>
            <person name="Wu H."/>
            <person name="Ma T."/>
            <person name="Liu J."/>
            <person name="Xi Z."/>
        </authorList>
    </citation>
    <scope>NUCLEOTIDE SEQUENCE [LARGE SCALE GENOMIC DNA]</scope>
    <source>
        <strain evidence="2">J267</strain>
        <tissue evidence="2">Leaf</tissue>
    </source>
</reference>
<accession>A0A5J5AI92</accession>
<feature type="region of interest" description="Disordered" evidence="1">
    <location>
        <begin position="156"/>
        <end position="188"/>
    </location>
</feature>
<protein>
    <submittedName>
        <fullName evidence="2">Uncharacterized protein</fullName>
    </submittedName>
</protein>
<feature type="compositionally biased region" description="Polar residues" evidence="1">
    <location>
        <begin position="97"/>
        <end position="112"/>
    </location>
</feature>
<organism evidence="2 3">
    <name type="scientific">Nyssa sinensis</name>
    <dbReference type="NCBI Taxonomy" id="561372"/>
    <lineage>
        <taxon>Eukaryota</taxon>
        <taxon>Viridiplantae</taxon>
        <taxon>Streptophyta</taxon>
        <taxon>Embryophyta</taxon>
        <taxon>Tracheophyta</taxon>
        <taxon>Spermatophyta</taxon>
        <taxon>Magnoliopsida</taxon>
        <taxon>eudicotyledons</taxon>
        <taxon>Gunneridae</taxon>
        <taxon>Pentapetalae</taxon>
        <taxon>asterids</taxon>
        <taxon>Cornales</taxon>
        <taxon>Nyssaceae</taxon>
        <taxon>Nyssa</taxon>
    </lineage>
</organism>
<evidence type="ECO:0000256" key="1">
    <source>
        <dbReference type="SAM" id="MobiDB-lite"/>
    </source>
</evidence>
<feature type="region of interest" description="Disordered" evidence="1">
    <location>
        <begin position="91"/>
        <end position="123"/>
    </location>
</feature>
<proteinExistence type="predicted"/>
<sequence length="188" mass="21389">MKPEGMELQMTKKENKVSDESYDDGEDEENEDEDEEEDEDKDKENSDETTEDQFIMLPRKSFKDIRTQEMIGCGVRRGKLYYLDLASKTSDREFPESGNQCMGNLDSSGNEQQETEGMDETKSMDLLPPLIESESLMPQSADTPNQFPATDVLDLVSEPSRTQLPPRLARGIPKPTYEPELSSKVKYT</sequence>
<evidence type="ECO:0000313" key="3">
    <source>
        <dbReference type="Proteomes" id="UP000325577"/>
    </source>
</evidence>
<gene>
    <name evidence="2" type="ORF">F0562_034467</name>
</gene>